<sequence>PFKEATGLLFCVSFFHFCDIASILGMPSDFCKMFSVQSYSLPMLLGGSRNPMERTPFYYRRD</sequence>
<evidence type="ECO:0000256" key="1">
    <source>
        <dbReference type="SAM" id="SignalP"/>
    </source>
</evidence>
<organism evidence="2">
    <name type="scientific">Solanum chacoense</name>
    <name type="common">Chaco potato</name>
    <dbReference type="NCBI Taxonomy" id="4108"/>
    <lineage>
        <taxon>Eukaryota</taxon>
        <taxon>Viridiplantae</taxon>
        <taxon>Streptophyta</taxon>
        <taxon>Embryophyta</taxon>
        <taxon>Tracheophyta</taxon>
        <taxon>Spermatophyta</taxon>
        <taxon>Magnoliopsida</taxon>
        <taxon>eudicotyledons</taxon>
        <taxon>Gunneridae</taxon>
        <taxon>Pentapetalae</taxon>
        <taxon>asterids</taxon>
        <taxon>lamiids</taxon>
        <taxon>Solanales</taxon>
        <taxon>Solanaceae</taxon>
        <taxon>Solanoideae</taxon>
        <taxon>Solaneae</taxon>
        <taxon>Solanum</taxon>
    </lineage>
</organism>
<reference evidence="2" key="1">
    <citation type="submission" date="2015-12" db="EMBL/GenBank/DDBJ databases">
        <title>Gene expression during late stages of embryo sac development: a critical building block for successful pollen-pistil interactions.</title>
        <authorList>
            <person name="Liu Y."/>
            <person name="Joly V."/>
            <person name="Sabar M."/>
            <person name="Matton D.P."/>
        </authorList>
    </citation>
    <scope>NUCLEOTIDE SEQUENCE</scope>
</reference>
<dbReference type="AlphaFoldDB" id="A0A0V0GTQ8"/>
<feature type="non-terminal residue" evidence="2">
    <location>
        <position position="1"/>
    </location>
</feature>
<keyword evidence="1" id="KW-0732">Signal</keyword>
<dbReference type="EMBL" id="GEDG01031026">
    <property type="protein sequence ID" value="JAP11615.1"/>
    <property type="molecule type" value="Transcribed_RNA"/>
</dbReference>
<accession>A0A0V0GTQ8</accession>
<name>A0A0V0GTQ8_SOLCH</name>
<proteinExistence type="predicted"/>
<feature type="chain" id="PRO_5006865512" evidence="1">
    <location>
        <begin position="26"/>
        <end position="62"/>
    </location>
</feature>
<protein>
    <submittedName>
        <fullName evidence="2">Putative ovule protein</fullName>
    </submittedName>
</protein>
<feature type="signal peptide" evidence="1">
    <location>
        <begin position="1"/>
        <end position="25"/>
    </location>
</feature>
<evidence type="ECO:0000313" key="2">
    <source>
        <dbReference type="EMBL" id="JAP11615.1"/>
    </source>
</evidence>